<dbReference type="Gene3D" id="2.150.10.10">
    <property type="entry name" value="Serralysin-like metalloprotease, C-terminal"/>
    <property type="match status" value="3"/>
</dbReference>
<reference evidence="13" key="1">
    <citation type="journal article" date="2023" name="Front. Microbiol.">
        <title>Phylogeography and host specificity of Pasteurellaceae pathogenic to sea-farmed fish in the north-east Atlantic.</title>
        <authorList>
            <person name="Gulla S."/>
            <person name="Colquhoun D.J."/>
            <person name="Olsen A.B."/>
            <person name="Spilsberg B."/>
            <person name="Lagesen K."/>
            <person name="Aakesson C.P."/>
            <person name="Strom S."/>
            <person name="Manji F."/>
            <person name="Birkbeck T.H."/>
            <person name="Nilsen H.K."/>
        </authorList>
    </citation>
    <scope>NUCLEOTIDE SEQUENCE</scope>
    <source>
        <strain evidence="13">VIB1234</strain>
    </source>
</reference>
<sequence>MNQVYKIVFNQATKTHTVISELAKSRTKAQSQHSKSKKSLTLGLVTSLLISGNLAFAEELNSPYGKSIGINSLALGYQAISTGHESNAIGEYAVSEGNFSSALGYRAKSKGDSSQAIGASSVSEGVNSFAIGRNANSKGLSSYVIGEDAVSEGNFSTALGYQAKSKGESSQAIGSAAVSGGVSSFAIGTQANSKGISSYAIGESAVSEGANSFAIGRNATSRGEYSYVIGENAVSEGNFSTALGYQAKSKGKLSQAIGTASVSEGINSFAIGTQANSKGISSYAIGHKAVASNENSLAIGNDSYAKGVNAVALGTSATTTLDNAVALGYASEATIDKGKAGYDFLTDRSKFFRYNTGIWKATHAAVSVGKSDASVTRQINGLAAGTEDADAVNVAQIKALEVGKGKILDTTPDQHKTVTGKTVFEHLKANHYTKTEVTKKDASNLNDVDVTAWTNKLNTRANLTTPTGKLVTDEQVKKALDTKLETKDIKDITSSDQSISIGTNRNVATGKVDLKVNVDDSSITVKNGKVSVKDGGISTNKLVDNAVTTAKIKDANITKVKLATNVTDILNKVGAGKIEAGDMNTVTGDTVKKYVDRKVDNVDRKLDNAIAGVKKSIVRVADDVKEIKAGVAGAMATAGLPQAYLPGHSMVAAAGSTYKGATAIALGVSTISDNRKWIVKGTVNSNSSGDVGATLGAGYQW</sequence>
<dbReference type="GO" id="GO:0009279">
    <property type="term" value="C:cell outer membrane"/>
    <property type="evidence" value="ECO:0007669"/>
    <property type="project" value="UniProtKB-SubCell"/>
</dbReference>
<dbReference type="AlphaFoldDB" id="A0AAW8CG40"/>
<dbReference type="GO" id="GO:0015031">
    <property type="term" value="P:protein transport"/>
    <property type="evidence" value="ECO:0007669"/>
    <property type="project" value="UniProtKB-KW"/>
</dbReference>
<protein>
    <submittedName>
        <fullName evidence="13">YadA-like family protein</fullName>
    </submittedName>
</protein>
<dbReference type="Proteomes" id="UP001230466">
    <property type="component" value="Unassembled WGS sequence"/>
</dbReference>
<feature type="domain" description="Trimeric autotransporter adhesin YadA-like head" evidence="11">
    <location>
        <begin position="305"/>
        <end position="330"/>
    </location>
</feature>
<dbReference type="InterPro" id="IPR005594">
    <property type="entry name" value="YadA_C"/>
</dbReference>
<dbReference type="Pfam" id="PF05658">
    <property type="entry name" value="YadA_head"/>
    <property type="match status" value="8"/>
</dbReference>
<comment type="subcellular location">
    <subcellularLocation>
        <location evidence="2">Cell outer membrane</location>
    </subcellularLocation>
    <subcellularLocation>
        <location evidence="1">Cell surface</location>
    </subcellularLocation>
</comment>
<evidence type="ECO:0000256" key="1">
    <source>
        <dbReference type="ARBA" id="ARBA00004241"/>
    </source>
</evidence>
<evidence type="ECO:0000256" key="3">
    <source>
        <dbReference type="ARBA" id="ARBA00022448"/>
    </source>
</evidence>
<keyword evidence="9" id="KW-0998">Cell outer membrane</keyword>
<organism evidence="13 14">
    <name type="scientific">Pasteurella atlantica</name>
    <dbReference type="NCBI Taxonomy" id="2827233"/>
    <lineage>
        <taxon>Bacteria</taxon>
        <taxon>Pseudomonadati</taxon>
        <taxon>Pseudomonadota</taxon>
        <taxon>Gammaproteobacteria</taxon>
        <taxon>Pasteurellales</taxon>
        <taxon>Pasteurellaceae</taxon>
        <taxon>Pasteurella</taxon>
    </lineage>
</organism>
<gene>
    <name evidence="13" type="ORF">QJU78_07005</name>
</gene>
<feature type="domain" description="Trimeric autotransporter adhesin YadA-like head" evidence="11">
    <location>
        <begin position="223"/>
        <end position="247"/>
    </location>
</feature>
<dbReference type="InterPro" id="IPR045584">
    <property type="entry name" value="Pilin-like"/>
</dbReference>
<evidence type="ECO:0000313" key="13">
    <source>
        <dbReference type="EMBL" id="MDP8187515.1"/>
    </source>
</evidence>
<evidence type="ECO:0000256" key="6">
    <source>
        <dbReference type="ARBA" id="ARBA00022729"/>
    </source>
</evidence>
<dbReference type="CDD" id="cd12820">
    <property type="entry name" value="LbR_YadA-like"/>
    <property type="match status" value="2"/>
</dbReference>
<keyword evidence="7" id="KW-0653">Protein transport</keyword>
<dbReference type="Pfam" id="PF03895">
    <property type="entry name" value="YadA_anchor"/>
    <property type="match status" value="1"/>
</dbReference>
<feature type="domain" description="Trimeric autotransporter adhesin YadA-like head" evidence="11">
    <location>
        <begin position="110"/>
        <end position="135"/>
    </location>
</feature>
<evidence type="ECO:0000259" key="12">
    <source>
        <dbReference type="Pfam" id="PF13018"/>
    </source>
</evidence>
<dbReference type="SUPFAM" id="SSF101967">
    <property type="entry name" value="Adhesin YadA, collagen-binding domain"/>
    <property type="match status" value="3"/>
</dbReference>
<keyword evidence="5" id="KW-0812">Transmembrane</keyword>
<feature type="domain" description="ESPR" evidence="12">
    <location>
        <begin position="1"/>
        <end position="48"/>
    </location>
</feature>
<keyword evidence="6" id="KW-0732">Signal</keyword>
<dbReference type="GO" id="GO:0009986">
    <property type="term" value="C:cell surface"/>
    <property type="evidence" value="ECO:0007669"/>
    <property type="project" value="UniProtKB-SubCell"/>
</dbReference>
<feature type="domain" description="Trimeric autotransporter adhesin YadA-like head" evidence="11">
    <location>
        <begin position="251"/>
        <end position="275"/>
    </location>
</feature>
<evidence type="ECO:0000256" key="7">
    <source>
        <dbReference type="ARBA" id="ARBA00022927"/>
    </source>
</evidence>
<keyword evidence="3" id="KW-0813">Transport</keyword>
<dbReference type="RefSeq" id="WP_211597626.1">
    <property type="nucleotide sequence ID" value="NZ_JAGRQI010000006.1"/>
</dbReference>
<dbReference type="SUPFAM" id="SSF54523">
    <property type="entry name" value="Pili subunits"/>
    <property type="match status" value="1"/>
</dbReference>
<dbReference type="InterPro" id="IPR024973">
    <property type="entry name" value="ESPR"/>
</dbReference>
<evidence type="ECO:0000313" key="14">
    <source>
        <dbReference type="Proteomes" id="UP001230466"/>
    </source>
</evidence>
<evidence type="ECO:0000256" key="5">
    <source>
        <dbReference type="ARBA" id="ARBA00022692"/>
    </source>
</evidence>
<feature type="domain" description="Trimeric autotransporter adhesin YadA-like C-terminal membrane anchor" evidence="10">
    <location>
        <begin position="641"/>
        <end position="701"/>
    </location>
</feature>
<comment type="caution">
    <text evidence="13">The sequence shown here is derived from an EMBL/GenBank/DDBJ whole genome shotgun (WGS) entry which is preliminary data.</text>
</comment>
<keyword evidence="8" id="KW-0472">Membrane</keyword>
<accession>A0AAW8CG40</accession>
<evidence type="ECO:0000256" key="8">
    <source>
        <dbReference type="ARBA" id="ARBA00023136"/>
    </source>
</evidence>
<keyword evidence="4" id="KW-1134">Transmembrane beta strand</keyword>
<feature type="domain" description="Trimeric autotransporter adhesin YadA-like head" evidence="11">
    <location>
        <begin position="278"/>
        <end position="303"/>
    </location>
</feature>
<evidence type="ECO:0000256" key="4">
    <source>
        <dbReference type="ARBA" id="ARBA00022452"/>
    </source>
</evidence>
<dbReference type="InterPro" id="IPR008640">
    <property type="entry name" value="Adhesin_Head_dom"/>
</dbReference>
<dbReference type="EMBL" id="JASAYJ010000013">
    <property type="protein sequence ID" value="MDP8187515.1"/>
    <property type="molecule type" value="Genomic_DNA"/>
</dbReference>
<feature type="domain" description="Trimeric autotransporter adhesin YadA-like head" evidence="11">
    <location>
        <begin position="82"/>
        <end position="107"/>
    </location>
</feature>
<evidence type="ECO:0000256" key="2">
    <source>
        <dbReference type="ARBA" id="ARBA00004442"/>
    </source>
</evidence>
<dbReference type="Gene3D" id="3.30.1300.30">
    <property type="entry name" value="GSPII I/J protein-like"/>
    <property type="match status" value="1"/>
</dbReference>
<name>A0AAW8CG40_9PAST</name>
<evidence type="ECO:0000259" key="10">
    <source>
        <dbReference type="Pfam" id="PF03895"/>
    </source>
</evidence>
<evidence type="ECO:0000259" key="11">
    <source>
        <dbReference type="Pfam" id="PF05658"/>
    </source>
</evidence>
<dbReference type="InterPro" id="IPR011049">
    <property type="entry name" value="Serralysin-like_metalloprot_C"/>
</dbReference>
<evidence type="ECO:0000256" key="9">
    <source>
        <dbReference type="ARBA" id="ARBA00023237"/>
    </source>
</evidence>
<dbReference type="Pfam" id="PF13018">
    <property type="entry name" value="ESPR"/>
    <property type="match status" value="1"/>
</dbReference>
<feature type="domain" description="Trimeric autotransporter adhesin YadA-like head" evidence="11">
    <location>
        <begin position="138"/>
        <end position="163"/>
    </location>
</feature>
<proteinExistence type="predicted"/>
<feature type="domain" description="Trimeric autotransporter adhesin YadA-like head" evidence="11">
    <location>
        <begin position="194"/>
        <end position="219"/>
    </location>
</feature>